<name>A0A9D9DJG4_9BACL</name>
<keyword evidence="2" id="KW-1133">Transmembrane helix</keyword>
<comment type="caution">
    <text evidence="3">The sequence shown here is derived from an EMBL/GenBank/DDBJ whole genome shotgun (WGS) entry which is preliminary data.</text>
</comment>
<keyword evidence="1" id="KW-0175">Coiled coil</keyword>
<dbReference type="EMBL" id="JADIMY010000101">
    <property type="protein sequence ID" value="MBO8427903.1"/>
    <property type="molecule type" value="Genomic_DNA"/>
</dbReference>
<protein>
    <submittedName>
        <fullName evidence="3">Uncharacterized protein</fullName>
    </submittedName>
</protein>
<evidence type="ECO:0000256" key="1">
    <source>
        <dbReference type="SAM" id="Coils"/>
    </source>
</evidence>
<feature type="transmembrane region" description="Helical" evidence="2">
    <location>
        <begin position="80"/>
        <end position="99"/>
    </location>
</feature>
<sequence length="352" mass="41089">MGLKKYNEEEVNKKEEELEEALKAKEEALNNGDELEELETQTIEESLPLSVDEEEIAKTINEERKKYLDFYNKQKKIRRFSGLGMLVVFIGAFVMIILSEQMAGTGLWIGLALFILGLIASWIISKISKDKLSVEAQKYISKLFDISSKYLFDDENITDLASDANKQIPLETFTKTHFYKNIKNVRDRNYVSFMYKGKQMIYADLAASIIVKNRTSPMFLGKFYSYDYSSYKKEDGVITFQLKGKELSRPLDDLEGLAERENEKRYVIYSNDDDYKKVLTDRVKQDLLRFKIDKTLIDVIVSIRYEHIDIGIDYSDEFINIPVESEFKIEDLRKTKEDFKKVLQIIDDLSRN</sequence>
<evidence type="ECO:0000256" key="2">
    <source>
        <dbReference type="SAM" id="Phobius"/>
    </source>
</evidence>
<organism evidence="3 4">
    <name type="scientific">Candidatus Onthovivens merdipullorum</name>
    <dbReference type="NCBI Taxonomy" id="2840889"/>
    <lineage>
        <taxon>Bacteria</taxon>
        <taxon>Bacillati</taxon>
        <taxon>Bacillota</taxon>
        <taxon>Bacilli</taxon>
        <taxon>Bacillales</taxon>
        <taxon>Candidatus Onthovivens</taxon>
    </lineage>
</organism>
<evidence type="ECO:0000313" key="4">
    <source>
        <dbReference type="Proteomes" id="UP000823613"/>
    </source>
</evidence>
<accession>A0A9D9DJG4</accession>
<reference evidence="3" key="1">
    <citation type="submission" date="2020-10" db="EMBL/GenBank/DDBJ databases">
        <authorList>
            <person name="Gilroy R."/>
        </authorList>
    </citation>
    <scope>NUCLEOTIDE SEQUENCE</scope>
    <source>
        <strain evidence="3">11159</strain>
    </source>
</reference>
<reference evidence="3" key="2">
    <citation type="journal article" date="2021" name="PeerJ">
        <title>Extensive microbial diversity within the chicken gut microbiome revealed by metagenomics and culture.</title>
        <authorList>
            <person name="Gilroy R."/>
            <person name="Ravi A."/>
            <person name="Getino M."/>
            <person name="Pursley I."/>
            <person name="Horton D.L."/>
            <person name="Alikhan N.F."/>
            <person name="Baker D."/>
            <person name="Gharbi K."/>
            <person name="Hall N."/>
            <person name="Watson M."/>
            <person name="Adriaenssens E.M."/>
            <person name="Foster-Nyarko E."/>
            <person name="Jarju S."/>
            <person name="Secka A."/>
            <person name="Antonio M."/>
            <person name="Oren A."/>
            <person name="Chaudhuri R.R."/>
            <person name="La Ragione R."/>
            <person name="Hildebrand F."/>
            <person name="Pallen M.J."/>
        </authorList>
    </citation>
    <scope>NUCLEOTIDE SEQUENCE</scope>
    <source>
        <strain evidence="3">11159</strain>
    </source>
</reference>
<proteinExistence type="predicted"/>
<feature type="transmembrane region" description="Helical" evidence="2">
    <location>
        <begin position="105"/>
        <end position="124"/>
    </location>
</feature>
<keyword evidence="2" id="KW-0812">Transmembrane</keyword>
<gene>
    <name evidence="3" type="ORF">IAC58_05120</name>
</gene>
<keyword evidence="2" id="KW-0472">Membrane</keyword>
<evidence type="ECO:0000313" key="3">
    <source>
        <dbReference type="EMBL" id="MBO8427903.1"/>
    </source>
</evidence>
<dbReference type="AlphaFoldDB" id="A0A9D9DJG4"/>
<dbReference type="Proteomes" id="UP000823613">
    <property type="component" value="Unassembled WGS sequence"/>
</dbReference>
<feature type="coiled-coil region" evidence="1">
    <location>
        <begin position="4"/>
        <end position="41"/>
    </location>
</feature>